<name>A0A6M0IS36_9BACT</name>
<sequence>MRSFVAVVLACWMLGGSLFPGFGIDQSAHWGDLLLHFQQHRQADPALSFTDFLKMHYGADSEHQKHPNHSHQNLPSSSHSVPAYTPNAIRLMTVDQSPFLLLTRAGYFRKADLYAFLTVFALINPPRTY</sequence>
<gene>
    <name evidence="1" type="ORF">GK091_28415</name>
</gene>
<organism evidence="1 2">
    <name type="scientific">Spirosoma agri</name>
    <dbReference type="NCBI Taxonomy" id="1987381"/>
    <lineage>
        <taxon>Bacteria</taxon>
        <taxon>Pseudomonadati</taxon>
        <taxon>Bacteroidota</taxon>
        <taxon>Cytophagia</taxon>
        <taxon>Cytophagales</taxon>
        <taxon>Cytophagaceae</taxon>
        <taxon>Spirosoma</taxon>
    </lineage>
</organism>
<protein>
    <submittedName>
        <fullName evidence="1">Uncharacterized protein</fullName>
    </submittedName>
</protein>
<dbReference type="Proteomes" id="UP000477386">
    <property type="component" value="Unassembled WGS sequence"/>
</dbReference>
<dbReference type="AlphaFoldDB" id="A0A6M0IS36"/>
<reference evidence="1 2" key="1">
    <citation type="submission" date="2020-02" db="EMBL/GenBank/DDBJ databases">
        <title>Draft genome sequence of two Spirosoma agri KCTC 52727 and Spirosoma terrae KCTC 52035.</title>
        <authorList>
            <person name="Rojas J."/>
            <person name="Ambika Manirajan B."/>
            <person name="Ratering S."/>
            <person name="Suarez C."/>
            <person name="Schnell S."/>
        </authorList>
    </citation>
    <scope>NUCLEOTIDE SEQUENCE [LARGE SCALE GENOMIC DNA]</scope>
    <source>
        <strain evidence="1 2">KCTC 52727</strain>
    </source>
</reference>
<dbReference type="EMBL" id="JAAGNZ010000009">
    <property type="protein sequence ID" value="NEU70822.1"/>
    <property type="molecule type" value="Genomic_DNA"/>
</dbReference>
<accession>A0A6M0IS36</accession>
<proteinExistence type="predicted"/>
<evidence type="ECO:0000313" key="1">
    <source>
        <dbReference type="EMBL" id="NEU70822.1"/>
    </source>
</evidence>
<evidence type="ECO:0000313" key="2">
    <source>
        <dbReference type="Proteomes" id="UP000477386"/>
    </source>
</evidence>
<dbReference type="RefSeq" id="WP_164044135.1">
    <property type="nucleotide sequence ID" value="NZ_JAAGNZ010000009.1"/>
</dbReference>
<keyword evidence="2" id="KW-1185">Reference proteome</keyword>
<comment type="caution">
    <text evidence="1">The sequence shown here is derived from an EMBL/GenBank/DDBJ whole genome shotgun (WGS) entry which is preliminary data.</text>
</comment>